<evidence type="ECO:0000313" key="2">
    <source>
        <dbReference type="EMBL" id="NXI71238.1"/>
    </source>
</evidence>
<feature type="domain" description="DUF4456" evidence="1">
    <location>
        <begin position="1"/>
        <end position="88"/>
    </location>
</feature>
<reference evidence="2 3" key="1">
    <citation type="submission" date="2019-09" db="EMBL/GenBank/DDBJ databases">
        <title>Bird 10,000 Genomes (B10K) Project - Family phase.</title>
        <authorList>
            <person name="Zhang G."/>
        </authorList>
    </citation>
    <scope>NUCLEOTIDE SEQUENCE [LARGE SCALE GENOMIC DNA]</scope>
    <source>
        <strain evidence="2">B10K-DU-001-57</strain>
        <tissue evidence="2">Muscle</tissue>
    </source>
</reference>
<comment type="caution">
    <text evidence="2">The sequence shown here is derived from an EMBL/GenBank/DDBJ whole genome shotgun (WGS) entry which is preliminary data.</text>
</comment>
<dbReference type="EMBL" id="VXAA01005480">
    <property type="protein sequence ID" value="NXI71238.1"/>
    <property type="molecule type" value="Genomic_DNA"/>
</dbReference>
<dbReference type="AlphaFoldDB" id="A0A7K9VEV5"/>
<name>A0A7K9VEV5_ANSSE</name>
<sequence>MPEDLPETFEHCAEMLRRNLLSYKSQTDDYYDSCLKEFQDQLKLFEEELPYVSQLVVDSLLKEHDQKLSYSTGNIRHLFNKQQEDWESVK</sequence>
<evidence type="ECO:0000313" key="3">
    <source>
        <dbReference type="Proteomes" id="UP000567872"/>
    </source>
</evidence>
<feature type="non-terminal residue" evidence="2">
    <location>
        <position position="90"/>
    </location>
</feature>
<dbReference type="OrthoDB" id="431588at2759"/>
<evidence type="ECO:0000259" key="1">
    <source>
        <dbReference type="Pfam" id="PF14644"/>
    </source>
</evidence>
<proteinExistence type="predicted"/>
<organism evidence="2 3">
    <name type="scientific">Anseranas semipalmata</name>
    <name type="common">Magpie goose</name>
    <name type="synonym">Anas semipalmata</name>
    <dbReference type="NCBI Taxonomy" id="8851"/>
    <lineage>
        <taxon>Eukaryota</taxon>
        <taxon>Metazoa</taxon>
        <taxon>Chordata</taxon>
        <taxon>Craniata</taxon>
        <taxon>Vertebrata</taxon>
        <taxon>Euteleostomi</taxon>
        <taxon>Archelosauria</taxon>
        <taxon>Archosauria</taxon>
        <taxon>Dinosauria</taxon>
        <taxon>Saurischia</taxon>
        <taxon>Theropoda</taxon>
        <taxon>Coelurosauria</taxon>
        <taxon>Aves</taxon>
        <taxon>Neognathae</taxon>
        <taxon>Galloanserae</taxon>
        <taxon>Anseriformes</taxon>
        <taxon>Anseranatidae</taxon>
        <taxon>Anseranas</taxon>
    </lineage>
</organism>
<dbReference type="Proteomes" id="UP000567872">
    <property type="component" value="Unassembled WGS sequence"/>
</dbReference>
<gene>
    <name evidence="2" type="primary">Ccdc180_0</name>
    <name evidence="2" type="ORF">ANSSEM_R03170</name>
</gene>
<dbReference type="Pfam" id="PF14644">
    <property type="entry name" value="DUF4456"/>
    <property type="match status" value="1"/>
</dbReference>
<accession>A0A7K9VEV5</accession>
<protein>
    <submittedName>
        <fullName evidence="2">CC180 protein</fullName>
    </submittedName>
</protein>
<keyword evidence="3" id="KW-1185">Reference proteome</keyword>
<feature type="non-terminal residue" evidence="2">
    <location>
        <position position="1"/>
    </location>
</feature>
<dbReference type="InterPro" id="IPR027914">
    <property type="entry name" value="DUF4456"/>
</dbReference>